<evidence type="ECO:0000256" key="8">
    <source>
        <dbReference type="SAM" id="Phobius"/>
    </source>
</evidence>
<feature type="transmembrane region" description="Helical" evidence="8">
    <location>
        <begin position="188"/>
        <end position="214"/>
    </location>
</feature>
<protein>
    <recommendedName>
        <fullName evidence="11">Malic acid transport protein</fullName>
    </recommendedName>
</protein>
<dbReference type="InterPro" id="IPR038665">
    <property type="entry name" value="Voltage-dep_anion_channel_sf"/>
</dbReference>
<dbReference type="InterPro" id="IPR051629">
    <property type="entry name" value="Sulfite_efflux_TDT"/>
</dbReference>
<comment type="caution">
    <text evidence="9">The sequence shown here is derived from an EMBL/GenBank/DDBJ whole genome shotgun (WGS) entry which is preliminary data.</text>
</comment>
<evidence type="ECO:0000256" key="3">
    <source>
        <dbReference type="ARBA" id="ARBA00022448"/>
    </source>
</evidence>
<proteinExistence type="inferred from homology"/>
<dbReference type="Pfam" id="PF03595">
    <property type="entry name" value="SLAC1"/>
    <property type="match status" value="1"/>
</dbReference>
<dbReference type="EMBL" id="VCAU01000067">
    <property type="protein sequence ID" value="KAF9887092.1"/>
    <property type="molecule type" value="Genomic_DNA"/>
</dbReference>
<keyword evidence="5 8" id="KW-0812">Transmembrane</keyword>
<evidence type="ECO:0000256" key="1">
    <source>
        <dbReference type="ARBA" id="ARBA00004651"/>
    </source>
</evidence>
<keyword evidence="4" id="KW-1003">Cell membrane</keyword>
<dbReference type="CDD" id="cd09299">
    <property type="entry name" value="TDT"/>
    <property type="match status" value="1"/>
</dbReference>
<evidence type="ECO:0008006" key="11">
    <source>
        <dbReference type="Google" id="ProtNLM"/>
    </source>
</evidence>
<reference evidence="9" key="2">
    <citation type="submission" date="2020-02" db="EMBL/GenBank/DDBJ databases">
        <authorList>
            <person name="Gilchrist C.L.M."/>
            <person name="Chooi Y.-H."/>
        </authorList>
    </citation>
    <scope>NUCLEOTIDE SEQUENCE</scope>
    <source>
        <strain evidence="9">MST-FP2251</strain>
    </source>
</reference>
<keyword evidence="3" id="KW-0813">Transport</keyword>
<evidence type="ECO:0000256" key="4">
    <source>
        <dbReference type="ARBA" id="ARBA00022475"/>
    </source>
</evidence>
<evidence type="ECO:0000256" key="5">
    <source>
        <dbReference type="ARBA" id="ARBA00022692"/>
    </source>
</evidence>
<evidence type="ECO:0000313" key="10">
    <source>
        <dbReference type="Proteomes" id="UP001194746"/>
    </source>
</evidence>
<organism evidence="9 10">
    <name type="scientific">Aspergillus nanangensis</name>
    <dbReference type="NCBI Taxonomy" id="2582783"/>
    <lineage>
        <taxon>Eukaryota</taxon>
        <taxon>Fungi</taxon>
        <taxon>Dikarya</taxon>
        <taxon>Ascomycota</taxon>
        <taxon>Pezizomycotina</taxon>
        <taxon>Eurotiomycetes</taxon>
        <taxon>Eurotiomycetidae</taxon>
        <taxon>Eurotiales</taxon>
        <taxon>Aspergillaceae</taxon>
        <taxon>Aspergillus</taxon>
        <taxon>Aspergillus subgen. Circumdati</taxon>
    </lineage>
</organism>
<evidence type="ECO:0000256" key="7">
    <source>
        <dbReference type="ARBA" id="ARBA00023136"/>
    </source>
</evidence>
<comment type="similarity">
    <text evidence="2">Belongs to the tellurite-resistance/dicarboxylate transporter (TDT) family.</text>
</comment>
<dbReference type="Gene3D" id="1.50.10.150">
    <property type="entry name" value="Voltage-dependent anion channel"/>
    <property type="match status" value="1"/>
</dbReference>
<feature type="transmembrane region" description="Helical" evidence="8">
    <location>
        <begin position="155"/>
        <end position="176"/>
    </location>
</feature>
<dbReference type="InterPro" id="IPR004695">
    <property type="entry name" value="SLAC1/Mae1/Ssu1/TehA"/>
</dbReference>
<dbReference type="PANTHER" id="PTHR31686">
    <property type="match status" value="1"/>
</dbReference>
<keyword evidence="10" id="KW-1185">Reference proteome</keyword>
<comment type="subcellular location">
    <subcellularLocation>
        <location evidence="1">Cell membrane</location>
        <topology evidence="1">Multi-pass membrane protein</topology>
    </subcellularLocation>
</comment>
<accession>A0AAD4CIV5</accession>
<dbReference type="Proteomes" id="UP001194746">
    <property type="component" value="Unassembled WGS sequence"/>
</dbReference>
<keyword evidence="6 8" id="KW-1133">Transmembrane helix</keyword>
<dbReference type="AlphaFoldDB" id="A0AAD4CIV5"/>
<evidence type="ECO:0000313" key="9">
    <source>
        <dbReference type="EMBL" id="KAF9887092.1"/>
    </source>
</evidence>
<gene>
    <name evidence="9" type="ORF">FE257_010586</name>
</gene>
<evidence type="ECO:0000256" key="6">
    <source>
        <dbReference type="ARBA" id="ARBA00022989"/>
    </source>
</evidence>
<feature type="transmembrane region" description="Helical" evidence="8">
    <location>
        <begin position="25"/>
        <end position="44"/>
    </location>
</feature>
<feature type="transmembrane region" description="Helical" evidence="8">
    <location>
        <begin position="56"/>
        <end position="77"/>
    </location>
</feature>
<dbReference type="PANTHER" id="PTHR31686:SF3">
    <property type="entry name" value="ACID TRANSPORT PROTEIN, PUTATIVE (AFU_ORTHOLOGUE AFUA_4G09410)-RELATED"/>
    <property type="match status" value="1"/>
</dbReference>
<sequence>MSEPDNHPPPIHPLSRALWHFSPQWFLIPQGTGIIAILLHQLHYQFGALPILAKIVWIYTIALFGIALILYTLRIMLYRHHVAHELRTNLLETSCLGSIAVTFTSVIEMASLQYGSTAGLAIYILWWISAAISVLAVIAIPYVQLKLQPYGLERLPPAILLPVIAALTAAAGAGVVCTSADISVRLQVPAIIVSYLIIGAGFGLAIAFSSVVLLEHFSRTYPTTDKVYQDMIICGPFGQGGFALQSLGAVVLDGSFAQYDRGTLITAKAAEPIGYISQFFGRSRNGDWHG</sequence>
<name>A0AAD4CIV5_ASPNN</name>
<feature type="transmembrane region" description="Helical" evidence="8">
    <location>
        <begin position="89"/>
        <end position="114"/>
    </location>
</feature>
<dbReference type="GO" id="GO:0005886">
    <property type="term" value="C:plasma membrane"/>
    <property type="evidence" value="ECO:0007669"/>
    <property type="project" value="UniProtKB-SubCell"/>
</dbReference>
<feature type="transmembrane region" description="Helical" evidence="8">
    <location>
        <begin position="120"/>
        <end position="143"/>
    </location>
</feature>
<evidence type="ECO:0000256" key="2">
    <source>
        <dbReference type="ARBA" id="ARBA00008566"/>
    </source>
</evidence>
<dbReference type="GO" id="GO:0000319">
    <property type="term" value="F:sulfite transmembrane transporter activity"/>
    <property type="evidence" value="ECO:0007669"/>
    <property type="project" value="TreeGrafter"/>
</dbReference>
<reference evidence="9" key="1">
    <citation type="journal article" date="2019" name="Beilstein J. Org. Chem.">
        <title>Nanangenines: drimane sesquiterpenoids as the dominant metabolite cohort of a novel Australian fungus, Aspergillus nanangensis.</title>
        <authorList>
            <person name="Lacey H.J."/>
            <person name="Gilchrist C.L.M."/>
            <person name="Crombie A."/>
            <person name="Kalaitzis J.A."/>
            <person name="Vuong D."/>
            <person name="Rutledge P.J."/>
            <person name="Turner P."/>
            <person name="Pitt J.I."/>
            <person name="Lacey E."/>
            <person name="Chooi Y.H."/>
            <person name="Piggott A.M."/>
        </authorList>
    </citation>
    <scope>NUCLEOTIDE SEQUENCE</scope>
    <source>
        <strain evidence="9">MST-FP2251</strain>
    </source>
</reference>
<keyword evidence="7 8" id="KW-0472">Membrane</keyword>